<dbReference type="GO" id="GO:0051782">
    <property type="term" value="P:negative regulation of cell division"/>
    <property type="evidence" value="ECO:0007669"/>
    <property type="project" value="TreeGrafter"/>
</dbReference>
<dbReference type="SUPFAM" id="SSF52540">
    <property type="entry name" value="P-loop containing nucleoside triphosphate hydrolases"/>
    <property type="match status" value="1"/>
</dbReference>
<dbReference type="GO" id="GO:0016887">
    <property type="term" value="F:ATP hydrolysis activity"/>
    <property type="evidence" value="ECO:0007669"/>
    <property type="project" value="TreeGrafter"/>
</dbReference>
<accession>A0A846HGS3</accession>
<gene>
    <name evidence="3" type="ORF">PI95_028135</name>
</gene>
<dbReference type="Proteomes" id="UP000031549">
    <property type="component" value="Unassembled WGS sequence"/>
</dbReference>
<keyword evidence="4" id="KW-1185">Reference proteome</keyword>
<dbReference type="PANTHER" id="PTHR43384">
    <property type="entry name" value="SEPTUM SITE-DETERMINING PROTEIN MIND HOMOLOG, CHLOROPLASTIC-RELATED"/>
    <property type="match status" value="1"/>
</dbReference>
<keyword evidence="2" id="KW-0067">ATP-binding</keyword>
<evidence type="ECO:0000256" key="1">
    <source>
        <dbReference type="ARBA" id="ARBA00022741"/>
    </source>
</evidence>
<dbReference type="Gene3D" id="3.40.50.300">
    <property type="entry name" value="P-loop containing nucleotide triphosphate hydrolases"/>
    <property type="match status" value="1"/>
</dbReference>
<dbReference type="InterPro" id="IPR027417">
    <property type="entry name" value="P-loop_NTPase"/>
</dbReference>
<dbReference type="InterPro" id="IPR033756">
    <property type="entry name" value="YlxH/NBP35"/>
</dbReference>
<dbReference type="Pfam" id="PF10609">
    <property type="entry name" value="ParA"/>
    <property type="match status" value="1"/>
</dbReference>
<evidence type="ECO:0000256" key="2">
    <source>
        <dbReference type="ARBA" id="ARBA00022840"/>
    </source>
</evidence>
<dbReference type="GO" id="GO:0005524">
    <property type="term" value="F:ATP binding"/>
    <property type="evidence" value="ECO:0007669"/>
    <property type="project" value="UniProtKB-KW"/>
</dbReference>
<dbReference type="AlphaFoldDB" id="A0A846HGS3"/>
<organism evidence="3 4">
    <name type="scientific">Hassallia byssoidea VB512170</name>
    <dbReference type="NCBI Taxonomy" id="1304833"/>
    <lineage>
        <taxon>Bacteria</taxon>
        <taxon>Bacillati</taxon>
        <taxon>Cyanobacteriota</taxon>
        <taxon>Cyanophyceae</taxon>
        <taxon>Nostocales</taxon>
        <taxon>Tolypothrichaceae</taxon>
        <taxon>Hassallia</taxon>
    </lineage>
</organism>
<dbReference type="GO" id="GO:0009898">
    <property type="term" value="C:cytoplasmic side of plasma membrane"/>
    <property type="evidence" value="ECO:0007669"/>
    <property type="project" value="TreeGrafter"/>
</dbReference>
<dbReference type="EMBL" id="JTCM02000103">
    <property type="protein sequence ID" value="NEU76293.1"/>
    <property type="molecule type" value="Genomic_DNA"/>
</dbReference>
<sequence>MAQIIAIHSFRGGTGKSNLIANLAATMAQHGQRVGIVDTDIQSPGIHVLFGLNEEKMNRALNDYLWGRCNIKDTAYDVSHTLMAQEETNTINGKVYLIPCSIKAGEIARVLREGYDVVRLNDGFQELIRCLNLDYLLIDTHPGLNEETLLSIGISNVLVVILRPDSQDFQGTAVTVDVARKLKVPKMLLVVNKVLPAFDFADLQKQVETTYNVSVAGILPLSEEMIQLASRGIFCLRYSGHPISQRMKEIAKQIVGESETKKVLIASDRL</sequence>
<comment type="caution">
    <text evidence="3">The sequence shown here is derived from an EMBL/GenBank/DDBJ whole genome shotgun (WGS) entry which is preliminary data.</text>
</comment>
<proteinExistence type="predicted"/>
<dbReference type="RefSeq" id="WP_052324752.1">
    <property type="nucleotide sequence ID" value="NZ_JTCM02000103.1"/>
</dbReference>
<protein>
    <submittedName>
        <fullName evidence="3">MinD/ParA family protein</fullName>
    </submittedName>
</protein>
<name>A0A846HGS3_9CYAN</name>
<dbReference type="PANTHER" id="PTHR43384:SF10">
    <property type="entry name" value="ATPASE INVOLVED IN CHROMOSOME PARTITIONING, PARA_MIND FAMILY"/>
    <property type="match status" value="1"/>
</dbReference>
<dbReference type="InterPro" id="IPR050625">
    <property type="entry name" value="ParA/MinD_ATPase"/>
</dbReference>
<evidence type="ECO:0000313" key="3">
    <source>
        <dbReference type="EMBL" id="NEU76293.1"/>
    </source>
</evidence>
<reference evidence="3 4" key="1">
    <citation type="journal article" date="2015" name="Genome Announc.">
        <title>Draft Genome Sequence of Cyanobacterium Hassallia byssoidea Strain VB512170, Isolated from Monuments in India.</title>
        <authorList>
            <person name="Singh D."/>
            <person name="Chandrababunaidu M.M."/>
            <person name="Panda A."/>
            <person name="Sen D."/>
            <person name="Bhattacharyya S."/>
            <person name="Adhikary S.P."/>
            <person name="Tripathy S."/>
        </authorList>
    </citation>
    <scope>NUCLEOTIDE SEQUENCE [LARGE SCALE GENOMIC DNA]</scope>
    <source>
        <strain evidence="3 4">VB512170</strain>
    </source>
</reference>
<dbReference type="GO" id="GO:0005829">
    <property type="term" value="C:cytosol"/>
    <property type="evidence" value="ECO:0007669"/>
    <property type="project" value="TreeGrafter"/>
</dbReference>
<evidence type="ECO:0000313" key="4">
    <source>
        <dbReference type="Proteomes" id="UP000031549"/>
    </source>
</evidence>
<keyword evidence="1" id="KW-0547">Nucleotide-binding</keyword>